<proteinExistence type="predicted"/>
<evidence type="ECO:0000313" key="1">
    <source>
        <dbReference type="EnsemblPlants" id="Kaladp0045s0061.1.v1.1.CDS.1"/>
    </source>
</evidence>
<sequence length="77" mass="8862">MHQILQNQNQSQVLHLHPPAPPFSRSFLPPLFLTSLVFDTPLQHFSRGSILGEQPKWLLWQHQPRPPLLAIPAIRSN</sequence>
<reference evidence="1" key="1">
    <citation type="submission" date="2021-01" db="UniProtKB">
        <authorList>
            <consortium name="EnsemblPlants"/>
        </authorList>
    </citation>
    <scope>IDENTIFICATION</scope>
</reference>
<dbReference type="Gramene" id="Kaladp0045s0061.1.v1.1">
    <property type="protein sequence ID" value="Kaladp0045s0061.1.v1.1.CDS.1"/>
    <property type="gene ID" value="Kaladp0045s0061.v1.1"/>
</dbReference>
<dbReference type="EnsemblPlants" id="Kaladp0045s0061.1.v1.1">
    <property type="protein sequence ID" value="Kaladp0045s0061.1.v1.1.CDS.1"/>
    <property type="gene ID" value="Kaladp0045s0061.v1.1"/>
</dbReference>
<keyword evidence="2" id="KW-1185">Reference proteome</keyword>
<dbReference type="Proteomes" id="UP000594263">
    <property type="component" value="Unplaced"/>
</dbReference>
<organism evidence="1 2">
    <name type="scientific">Kalanchoe fedtschenkoi</name>
    <name type="common">Lavender scallops</name>
    <name type="synonym">South American air plant</name>
    <dbReference type="NCBI Taxonomy" id="63787"/>
    <lineage>
        <taxon>Eukaryota</taxon>
        <taxon>Viridiplantae</taxon>
        <taxon>Streptophyta</taxon>
        <taxon>Embryophyta</taxon>
        <taxon>Tracheophyta</taxon>
        <taxon>Spermatophyta</taxon>
        <taxon>Magnoliopsida</taxon>
        <taxon>eudicotyledons</taxon>
        <taxon>Gunneridae</taxon>
        <taxon>Pentapetalae</taxon>
        <taxon>Saxifragales</taxon>
        <taxon>Crassulaceae</taxon>
        <taxon>Kalanchoe</taxon>
    </lineage>
</organism>
<dbReference type="AlphaFoldDB" id="A0A7N0ZW68"/>
<name>A0A7N0ZW68_KALFE</name>
<evidence type="ECO:0000313" key="2">
    <source>
        <dbReference type="Proteomes" id="UP000594263"/>
    </source>
</evidence>
<protein>
    <submittedName>
        <fullName evidence="1">Uncharacterized protein</fullName>
    </submittedName>
</protein>
<accession>A0A7N0ZW68</accession>